<gene>
    <name evidence="1" type="ORF">CUC53_04970</name>
</gene>
<evidence type="ECO:0000313" key="2">
    <source>
        <dbReference type="Proteomes" id="UP000235861"/>
    </source>
</evidence>
<evidence type="ECO:0000313" key="1">
    <source>
        <dbReference type="EMBL" id="PJG59889.1"/>
    </source>
</evidence>
<keyword evidence="2" id="KW-1185">Reference proteome</keyword>
<dbReference type="Pfam" id="PF13310">
    <property type="entry name" value="Virulence_RhuM"/>
    <property type="match status" value="1"/>
</dbReference>
<dbReference type="InterPro" id="IPR011204">
    <property type="entry name" value="Virulence_RhuM-like"/>
</dbReference>
<comment type="caution">
    <text evidence="1">The sequence shown here is derived from an EMBL/GenBank/DDBJ whole genome shotgun (WGS) entry which is preliminary data.</text>
</comment>
<dbReference type="EMBL" id="PGGC01000044">
    <property type="protein sequence ID" value="PJG59889.1"/>
    <property type="molecule type" value="Genomic_DNA"/>
</dbReference>
<name>A0A2H9U7D5_9GAMM</name>
<dbReference type="OrthoDB" id="9802752at2"/>
<protein>
    <submittedName>
        <fullName evidence="1">Uncharacterized protein</fullName>
    </submittedName>
</protein>
<dbReference type="AlphaFoldDB" id="A0A2H9U7D5"/>
<reference evidence="1 2" key="1">
    <citation type="submission" date="2017-11" db="EMBL/GenBank/DDBJ databases">
        <title>Draft genome sequence of environmental isolate Aeromonas cavernicola sp. nov. MDC 2508.</title>
        <authorList>
            <person name="Colston S.M."/>
            <person name="Navarro A."/>
            <person name="Martinez-Murcia A.J."/>
            <person name="Graf J."/>
        </authorList>
    </citation>
    <scope>NUCLEOTIDE SEQUENCE [LARGE SCALE GENOMIC DNA]</scope>
    <source>
        <strain evidence="1 2">MDC 2508</strain>
    </source>
</reference>
<sequence length="139" mass="15675">MNETTQEIAIFEGENGDIAVTLQQETVWLNQAQLAGLFAKNKRTISEHIRNLFKEGELEESAVVRNFRTTASDGKSYDTQHYNLDVIISVGYRVKSPQGVRFRQWATRQQRPATNNMTQTTALRVIHPAQGKGEQRGAA</sequence>
<dbReference type="PANTHER" id="PTHR35810:SF1">
    <property type="entry name" value="CYTOPLASMIC PROTEIN"/>
    <property type="match status" value="1"/>
</dbReference>
<dbReference type="Proteomes" id="UP000235861">
    <property type="component" value="Unassembled WGS sequence"/>
</dbReference>
<dbReference type="RefSeq" id="WP_100293125.1">
    <property type="nucleotide sequence ID" value="NZ_PGGC01000044.1"/>
</dbReference>
<proteinExistence type="predicted"/>
<accession>A0A2H9U7D5</accession>
<dbReference type="PANTHER" id="PTHR35810">
    <property type="entry name" value="CYTOPLASMIC PROTEIN-RELATED"/>
    <property type="match status" value="1"/>
</dbReference>
<organism evidence="1 2">
    <name type="scientific">Aeromonas cavernicola</name>
    <dbReference type="NCBI Taxonomy" id="1006623"/>
    <lineage>
        <taxon>Bacteria</taxon>
        <taxon>Pseudomonadati</taxon>
        <taxon>Pseudomonadota</taxon>
        <taxon>Gammaproteobacteria</taxon>
        <taxon>Aeromonadales</taxon>
        <taxon>Aeromonadaceae</taxon>
        <taxon>Aeromonas</taxon>
    </lineage>
</organism>